<protein>
    <recommendedName>
        <fullName evidence="8">Major facilitator superfamily (MFS) profile domain-containing protein</fullName>
    </recommendedName>
</protein>
<evidence type="ECO:0000256" key="5">
    <source>
        <dbReference type="SAM" id="Phobius"/>
    </source>
</evidence>
<evidence type="ECO:0008006" key="8">
    <source>
        <dbReference type="Google" id="ProtNLM"/>
    </source>
</evidence>
<dbReference type="EMBL" id="JAUCMV010000002">
    <property type="protein sequence ID" value="KAK0421299.1"/>
    <property type="molecule type" value="Genomic_DNA"/>
</dbReference>
<name>A0AA39IE01_9BILA</name>
<keyword evidence="3 5" id="KW-1133">Transmembrane helix</keyword>
<comment type="subcellular location">
    <subcellularLocation>
        <location evidence="1">Membrane</location>
        <topology evidence="1">Multi-pass membrane protein</topology>
    </subcellularLocation>
</comment>
<dbReference type="Pfam" id="PF07690">
    <property type="entry name" value="MFS_1"/>
    <property type="match status" value="1"/>
</dbReference>
<feature type="transmembrane region" description="Helical" evidence="5">
    <location>
        <begin position="41"/>
        <end position="62"/>
    </location>
</feature>
<feature type="transmembrane region" description="Helical" evidence="5">
    <location>
        <begin position="492"/>
        <end position="514"/>
    </location>
</feature>
<dbReference type="InterPro" id="IPR036259">
    <property type="entry name" value="MFS_trans_sf"/>
</dbReference>
<feature type="transmembrane region" description="Helical" evidence="5">
    <location>
        <begin position="365"/>
        <end position="387"/>
    </location>
</feature>
<feature type="transmembrane region" description="Helical" evidence="5">
    <location>
        <begin position="149"/>
        <end position="169"/>
    </location>
</feature>
<feature type="transmembrane region" description="Helical" evidence="5">
    <location>
        <begin position="258"/>
        <end position="279"/>
    </location>
</feature>
<evidence type="ECO:0000256" key="4">
    <source>
        <dbReference type="ARBA" id="ARBA00023136"/>
    </source>
</evidence>
<dbReference type="Gene3D" id="1.20.1250.20">
    <property type="entry name" value="MFS general substrate transporter like domains"/>
    <property type="match status" value="1"/>
</dbReference>
<evidence type="ECO:0000256" key="3">
    <source>
        <dbReference type="ARBA" id="ARBA00022989"/>
    </source>
</evidence>
<gene>
    <name evidence="6" type="ORF">QR680_015167</name>
</gene>
<dbReference type="Proteomes" id="UP001175271">
    <property type="component" value="Unassembled WGS sequence"/>
</dbReference>
<evidence type="ECO:0000256" key="1">
    <source>
        <dbReference type="ARBA" id="ARBA00004141"/>
    </source>
</evidence>
<dbReference type="SUPFAM" id="SSF103473">
    <property type="entry name" value="MFS general substrate transporter"/>
    <property type="match status" value="1"/>
</dbReference>
<accession>A0AA39IE01</accession>
<feature type="transmembrane region" description="Helical" evidence="5">
    <location>
        <begin position="423"/>
        <end position="445"/>
    </location>
</feature>
<proteinExistence type="predicted"/>
<feature type="transmembrane region" description="Helical" evidence="5">
    <location>
        <begin position="328"/>
        <end position="353"/>
    </location>
</feature>
<organism evidence="6 7">
    <name type="scientific">Steinernema hermaphroditum</name>
    <dbReference type="NCBI Taxonomy" id="289476"/>
    <lineage>
        <taxon>Eukaryota</taxon>
        <taxon>Metazoa</taxon>
        <taxon>Ecdysozoa</taxon>
        <taxon>Nematoda</taxon>
        <taxon>Chromadorea</taxon>
        <taxon>Rhabditida</taxon>
        <taxon>Tylenchina</taxon>
        <taxon>Panagrolaimomorpha</taxon>
        <taxon>Strongyloidoidea</taxon>
        <taxon>Steinernematidae</taxon>
        <taxon>Steinernema</taxon>
    </lineage>
</organism>
<feature type="transmembrane region" description="Helical" evidence="5">
    <location>
        <begin position="117"/>
        <end position="137"/>
    </location>
</feature>
<reference evidence="6" key="1">
    <citation type="submission" date="2023-06" db="EMBL/GenBank/DDBJ databases">
        <title>Genomic analysis of the entomopathogenic nematode Steinernema hermaphroditum.</title>
        <authorList>
            <person name="Schwarz E.M."/>
            <person name="Heppert J.K."/>
            <person name="Baniya A."/>
            <person name="Schwartz H.T."/>
            <person name="Tan C.-H."/>
            <person name="Antoshechkin I."/>
            <person name="Sternberg P.W."/>
            <person name="Goodrich-Blair H."/>
            <person name="Dillman A.R."/>
        </authorList>
    </citation>
    <scope>NUCLEOTIDE SEQUENCE</scope>
    <source>
        <strain evidence="6">PS9179</strain>
        <tissue evidence="6">Whole animal</tissue>
    </source>
</reference>
<dbReference type="GO" id="GO:0022857">
    <property type="term" value="F:transmembrane transporter activity"/>
    <property type="evidence" value="ECO:0007669"/>
    <property type="project" value="InterPro"/>
</dbReference>
<keyword evidence="7" id="KW-1185">Reference proteome</keyword>
<keyword evidence="2 5" id="KW-0812">Transmembrane</keyword>
<feature type="transmembrane region" description="Helical" evidence="5">
    <location>
        <begin position="457"/>
        <end position="480"/>
    </location>
</feature>
<evidence type="ECO:0000313" key="7">
    <source>
        <dbReference type="Proteomes" id="UP001175271"/>
    </source>
</evidence>
<feature type="transmembrane region" description="Helical" evidence="5">
    <location>
        <begin position="399"/>
        <end position="417"/>
    </location>
</feature>
<evidence type="ECO:0000313" key="6">
    <source>
        <dbReference type="EMBL" id="KAK0421299.1"/>
    </source>
</evidence>
<dbReference type="GO" id="GO:0016020">
    <property type="term" value="C:membrane"/>
    <property type="evidence" value="ECO:0007669"/>
    <property type="project" value="UniProtKB-SubCell"/>
</dbReference>
<dbReference type="PANTHER" id="PTHR23507:SF6">
    <property type="entry name" value="PROTON-COUPLED FOLATE TRANSPORTER"/>
    <property type="match status" value="1"/>
</dbReference>
<comment type="caution">
    <text evidence="6">The sequence shown here is derived from an EMBL/GenBank/DDBJ whole genome shotgun (WGS) entry which is preliminary data.</text>
</comment>
<evidence type="ECO:0000256" key="2">
    <source>
        <dbReference type="ARBA" id="ARBA00022692"/>
    </source>
</evidence>
<keyword evidence="4 5" id="KW-0472">Membrane</keyword>
<dbReference type="PANTHER" id="PTHR23507">
    <property type="entry name" value="ZGC:174356"/>
    <property type="match status" value="1"/>
</dbReference>
<dbReference type="AlphaFoldDB" id="A0AA39IE01"/>
<sequence length="530" mass="58815">MSDSEITADASSRLRRGSVVAPLDANGPPKRQRRELPKWRLWLKEINVEPAIFLFAITLGTMQSNGPLFVYWARCNQLFDESGLPSPSVHEVCAHLGDKNYTDYQNTVEKDITTTKIFLQIANGIPTLVFAPLIGTWSDRYGGRKIPHLISLVSLATYATIYMVASLTINSVNIYALLFTAETLEGVLGGYPILFSSALSMLADEARRNDDMKGSSISLKICVSSALQFIGQLLGTFITSLCSASTDQLAAGHSSGYTIAFGCAAGICWFTLLYSAVMVKETHTLDRRRIDEEESTPRGALVSLKKLKDFLVGLVAILVKKREGWARFALNITIIFNVIEFLAMDNSLLLLLVKKSPFEWSDTLFSHYQLLKTCSISLGMLLAPIFLSRAHFLLGKDSILIMMGATSTATSFAIDAFSKRTEYLFITGGLAFFTGGLTPGFRSFLPKLVEKNETARLYALFSIVMTIWPIIATTVLNSIYNASLSSWPGMAFMVASAYDFFVLFGQLGLHLLMYPAWKRERQQEHHLQQE</sequence>
<dbReference type="InterPro" id="IPR011701">
    <property type="entry name" value="MFS"/>
</dbReference>
<feature type="transmembrane region" description="Helical" evidence="5">
    <location>
        <begin position="175"/>
        <end position="196"/>
    </location>
</feature>